<feature type="transmembrane region" description="Helical" evidence="2">
    <location>
        <begin position="7"/>
        <end position="26"/>
    </location>
</feature>
<reference evidence="4 5" key="1">
    <citation type="submission" date="2018-07" db="EMBL/GenBank/DDBJ databases">
        <title>Modular assembly of carbohydrate-degrading microbial communities in the ocean.</title>
        <authorList>
            <person name="Enke T.N."/>
            <person name="Datta M.S."/>
            <person name="Schwartzman J.A."/>
            <person name="Cermak N."/>
            <person name="Schmitz D.A."/>
            <person name="Barrere J."/>
            <person name="Cordero O.X."/>
        </authorList>
    </citation>
    <scope>NUCLEOTIDE SEQUENCE [LARGE SCALE GENOMIC DNA]</scope>
    <source>
        <strain evidence="4 5">C3M10</strain>
    </source>
</reference>
<dbReference type="Pfam" id="PF05170">
    <property type="entry name" value="AsmA"/>
    <property type="match status" value="1"/>
</dbReference>
<feature type="domain" description="AsmA" evidence="3">
    <location>
        <begin position="402"/>
        <end position="799"/>
    </location>
</feature>
<evidence type="ECO:0000256" key="2">
    <source>
        <dbReference type="SAM" id="Phobius"/>
    </source>
</evidence>
<protein>
    <recommendedName>
        <fullName evidence="3">AsmA domain-containing protein</fullName>
    </recommendedName>
</protein>
<evidence type="ECO:0000313" key="4">
    <source>
        <dbReference type="EMBL" id="RBW58451.1"/>
    </source>
</evidence>
<dbReference type="InterPro" id="IPR007844">
    <property type="entry name" value="AsmA"/>
</dbReference>
<dbReference type="GO" id="GO:0090313">
    <property type="term" value="P:regulation of protein targeting to membrane"/>
    <property type="evidence" value="ECO:0007669"/>
    <property type="project" value="TreeGrafter"/>
</dbReference>
<keyword evidence="2" id="KW-0812">Transmembrane</keyword>
<proteinExistence type="predicted"/>
<dbReference type="InterPro" id="IPR052894">
    <property type="entry name" value="AsmA-related"/>
</dbReference>
<keyword evidence="2" id="KW-0472">Membrane</keyword>
<evidence type="ECO:0000259" key="3">
    <source>
        <dbReference type="Pfam" id="PF05170"/>
    </source>
</evidence>
<dbReference type="GO" id="GO:0005886">
    <property type="term" value="C:plasma membrane"/>
    <property type="evidence" value="ECO:0007669"/>
    <property type="project" value="TreeGrafter"/>
</dbReference>
<dbReference type="OrthoDB" id="7694125at2"/>
<evidence type="ECO:0000313" key="5">
    <source>
        <dbReference type="Proteomes" id="UP000252706"/>
    </source>
</evidence>
<organism evidence="4 5">
    <name type="scientific">Phaeobacter gallaeciensis</name>
    <dbReference type="NCBI Taxonomy" id="60890"/>
    <lineage>
        <taxon>Bacteria</taxon>
        <taxon>Pseudomonadati</taxon>
        <taxon>Pseudomonadota</taxon>
        <taxon>Alphaproteobacteria</taxon>
        <taxon>Rhodobacterales</taxon>
        <taxon>Roseobacteraceae</taxon>
        <taxon>Phaeobacter</taxon>
    </lineage>
</organism>
<dbReference type="PANTHER" id="PTHR30441">
    <property type="entry name" value="DUF748 DOMAIN-CONTAINING PROTEIN"/>
    <property type="match status" value="1"/>
</dbReference>
<feature type="compositionally biased region" description="Basic and acidic residues" evidence="1">
    <location>
        <begin position="853"/>
        <end position="866"/>
    </location>
</feature>
<gene>
    <name evidence="4" type="ORF">DS909_05655</name>
</gene>
<comment type="caution">
    <text evidence="4">The sequence shown here is derived from an EMBL/GenBank/DDBJ whole genome shotgun (WGS) entry which is preliminary data.</text>
</comment>
<dbReference type="EMBL" id="QOCE01000013">
    <property type="protein sequence ID" value="RBW58451.1"/>
    <property type="molecule type" value="Genomic_DNA"/>
</dbReference>
<feature type="region of interest" description="Disordered" evidence="1">
    <location>
        <begin position="131"/>
        <end position="151"/>
    </location>
</feature>
<feature type="region of interest" description="Disordered" evidence="1">
    <location>
        <begin position="594"/>
        <end position="617"/>
    </location>
</feature>
<dbReference type="PANTHER" id="PTHR30441:SF4">
    <property type="entry name" value="PROTEIN ASMA"/>
    <property type="match status" value="1"/>
</dbReference>
<dbReference type="AlphaFoldDB" id="A0A366X475"/>
<sequence length="885" mass="94469">MRYLIKGLMALGTIALFLICAAWLILSSSMFSSIRTAFIENMIAEKLGQTVLIEDDVRIGIGAKLEVSATGLQLPSSSIEGVDLAVIDTLHFDISTKDLLKGKVSLSKLTVAGVHLNLFTNADGATTWQAVSGNENGQKKPAKSPDSSVTEMLSDQEIGLSDVIVLYQNAQNGLDLDIQLSDMVLNRGTATEDATAIGAGTLNGEPYKLKGLFPSEDPFHVSIEFEHISIAANQISQTTGLEVKTTVEIVELGQLQDLLKLDRVLEGTGSISATYKVQEEVARIDDLDVEVQLAGGQSLGVMGHIGELGNPADVSLTTRIRLYPEDDEPTATNRRKDLKLIAVDMIIDSVPGQTPQRQMVIKTNGFTLDTSGEGPPPIKFSGISRTPNGALRVGNVNLRIGVPSDPIIILNGSIEDALQLQGISAEGVLDIPASSLISPELLGADDQLGKFTGLFHLDGDIDQLSLSDLNGKTSETDLWSLNVHGTVNNVLKFENIDLGISVKVPSGAELLQALSLEPVETGQASFDVNLRSQGTDWSTSADVVVADSGLNISAELDDATTNPVLQATIHSDLIKIDQIRTIVLAALQLRKLGNSDDANTPSEDAETPEGAPNPLRDVTLTPIGRSILLSGLDMDVDVDLRQIEGAKGISSLQSEVTLDEKNLSFGPLEFEYGGGHFHVDGHMDLTDDAHLLTISGKAGGWQLDDILHSLNFKKGASGTIHADFNLTGGTESIKGFARSISGNATVSMSNGSIETQLLDLAGLGVLPWVFSKEKQKVAPIACLRAPLSISNGTISTKKTTLETDQVQVVVFGGVDLKKKQLDLNLQPRKIGDPLSRSPWPATLKGPINQPKIKVKDGPRKLKRSDGADQMPAKRQPCVPDILQLQ</sequence>
<evidence type="ECO:0000256" key="1">
    <source>
        <dbReference type="SAM" id="MobiDB-lite"/>
    </source>
</evidence>
<feature type="region of interest" description="Disordered" evidence="1">
    <location>
        <begin position="828"/>
        <end position="885"/>
    </location>
</feature>
<name>A0A366X475_9RHOB</name>
<keyword evidence="2" id="KW-1133">Transmembrane helix</keyword>
<dbReference type="Proteomes" id="UP000252706">
    <property type="component" value="Unassembled WGS sequence"/>
</dbReference>
<accession>A0A366X475</accession>